<reference evidence="1" key="1">
    <citation type="submission" date="2022-11" db="EMBL/GenBank/DDBJ databases">
        <title>Role of the vibriolysin VemA secreted by the emergent pathogen Vibrio europaeus in the colonization of Manila clam mucus.</title>
        <authorList>
            <person name="Martinez C."/>
            <person name="Rodriguez S."/>
            <person name="Vences A."/>
            <person name="Barja J.L."/>
            <person name="Toranzo A.E."/>
            <person name="Dubert J."/>
        </authorList>
    </citation>
    <scope>NUCLEOTIDE SEQUENCE</scope>
    <source>
        <strain evidence="1">3454</strain>
    </source>
</reference>
<keyword evidence="2" id="KW-1185">Reference proteome</keyword>
<dbReference type="Proteomes" id="UP001150001">
    <property type="component" value="Unassembled WGS sequence"/>
</dbReference>
<dbReference type="GeneID" id="78078951"/>
<gene>
    <name evidence="1" type="ORF">OPW20_16625</name>
</gene>
<protein>
    <submittedName>
        <fullName evidence="1">Uncharacterized protein</fullName>
    </submittedName>
</protein>
<evidence type="ECO:0000313" key="2">
    <source>
        <dbReference type="Proteomes" id="UP001150001"/>
    </source>
</evidence>
<organism evidence="1 2">
    <name type="scientific">Vibrio europaeus</name>
    <dbReference type="NCBI Taxonomy" id="300876"/>
    <lineage>
        <taxon>Bacteria</taxon>
        <taxon>Pseudomonadati</taxon>
        <taxon>Pseudomonadota</taxon>
        <taxon>Gammaproteobacteria</taxon>
        <taxon>Vibrionales</taxon>
        <taxon>Vibrionaceae</taxon>
        <taxon>Vibrio</taxon>
        <taxon>Vibrio oreintalis group</taxon>
    </lineage>
</organism>
<name>A0ABT5GX61_9VIBR</name>
<comment type="caution">
    <text evidence="1">The sequence shown here is derived from an EMBL/GenBank/DDBJ whole genome shotgun (WGS) entry which is preliminary data.</text>
</comment>
<dbReference type="RefSeq" id="WP_242423032.1">
    <property type="nucleotide sequence ID" value="NZ_JAPFIM010000026.1"/>
</dbReference>
<dbReference type="Gene3D" id="3.30.70.100">
    <property type="match status" value="1"/>
</dbReference>
<evidence type="ECO:0000313" key="1">
    <source>
        <dbReference type="EMBL" id="MDC5741700.1"/>
    </source>
</evidence>
<accession>A0ABT5GX61</accession>
<dbReference type="EMBL" id="JAPFIT010000018">
    <property type="protein sequence ID" value="MDC5741700.1"/>
    <property type="molecule type" value="Genomic_DNA"/>
</dbReference>
<proteinExistence type="predicted"/>
<sequence length="46" mass="5230">MEVINQLSPSRQALLDMTFCEEFQALSVHREAGLEGQLNIETRVPK</sequence>